<keyword evidence="5" id="KW-0597">Phosphoprotein</keyword>
<evidence type="ECO:0000259" key="17">
    <source>
        <dbReference type="PROSITE" id="PS50885"/>
    </source>
</evidence>
<evidence type="ECO:0000256" key="6">
    <source>
        <dbReference type="ARBA" id="ARBA00022679"/>
    </source>
</evidence>
<dbReference type="EMBL" id="JABAGV010000009">
    <property type="protein sequence ID" value="MBC2474103.1"/>
    <property type="molecule type" value="Genomic_DNA"/>
</dbReference>
<dbReference type="InterPro" id="IPR003660">
    <property type="entry name" value="HAMP_dom"/>
</dbReference>
<dbReference type="AlphaFoldDB" id="A0AAW3W5M0"/>
<evidence type="ECO:0000256" key="14">
    <source>
        <dbReference type="SAM" id="Coils"/>
    </source>
</evidence>
<sequence>MVEIYFKVVESIRRFRGRVHPYFHNRIDEEHREFFEKLKELNEMRYELVYEHQKIHHKSQHKQFNEFNRIHRYLRWMRPTGILISILLVFSIFKFVDVKAITIFFAIIFIIHQSSHIYITMRMEKRIMKPIEKLKDGVEQIARGNYDVKIDNDVYNEIGILIYDFNKMAETLKKSEEMKLEYEENRKALIANISHDLKTPITSINGYIEALVDGVVTSPDKVNNYLNIIHNNTTYINNLIDDLFLFSKLDMQKLDFNFEIVKFKAFMSDLMEEFDFVLKEKDIEFKFEDRLSEELEINIDGKRIYQVIRNVIGNAIKYGRQKDSIIKVELSNNNEWINMEIKDNGPGIPEDKLSNIFNRFYRIDTERTKDFMSTGLGLAIAKEMVEAHGGKIYASSIMGKGSTFTIELPIK</sequence>
<feature type="transmembrane region" description="Helical" evidence="15">
    <location>
        <begin position="101"/>
        <end position="119"/>
    </location>
</feature>
<feature type="transmembrane region" description="Helical" evidence="15">
    <location>
        <begin position="76"/>
        <end position="95"/>
    </location>
</feature>
<evidence type="ECO:0000256" key="5">
    <source>
        <dbReference type="ARBA" id="ARBA00022553"/>
    </source>
</evidence>
<dbReference type="GO" id="GO:0005886">
    <property type="term" value="C:plasma membrane"/>
    <property type="evidence" value="ECO:0007669"/>
    <property type="project" value="UniProtKB-SubCell"/>
</dbReference>
<dbReference type="Gene3D" id="3.30.565.10">
    <property type="entry name" value="Histidine kinase-like ATPase, C-terminal domain"/>
    <property type="match status" value="1"/>
</dbReference>
<keyword evidence="10" id="KW-0067">ATP-binding</keyword>
<evidence type="ECO:0000256" key="15">
    <source>
        <dbReference type="SAM" id="Phobius"/>
    </source>
</evidence>
<keyword evidence="8" id="KW-0547">Nucleotide-binding</keyword>
<dbReference type="EC" id="2.7.13.3" evidence="3"/>
<evidence type="ECO:0000256" key="4">
    <source>
        <dbReference type="ARBA" id="ARBA00022475"/>
    </source>
</evidence>
<dbReference type="RefSeq" id="WP_171779503.1">
    <property type="nucleotide sequence ID" value="NZ_JABAGW010000005.1"/>
</dbReference>
<dbReference type="SMART" id="SM00387">
    <property type="entry name" value="HATPase_c"/>
    <property type="match status" value="1"/>
</dbReference>
<dbReference type="Pfam" id="PF00672">
    <property type="entry name" value="HAMP"/>
    <property type="match status" value="1"/>
</dbReference>
<dbReference type="Pfam" id="PF02518">
    <property type="entry name" value="HATPase_c"/>
    <property type="match status" value="1"/>
</dbReference>
<evidence type="ECO:0000256" key="13">
    <source>
        <dbReference type="ARBA" id="ARBA00023136"/>
    </source>
</evidence>
<keyword evidence="12" id="KW-0902">Two-component regulatory system</keyword>
<keyword evidence="7 15" id="KW-0812">Transmembrane</keyword>
<comment type="catalytic activity">
    <reaction evidence="1">
        <text>ATP + protein L-histidine = ADP + protein N-phospho-L-histidine.</text>
        <dbReference type="EC" id="2.7.13.3"/>
    </reaction>
</comment>
<dbReference type="GO" id="GO:0005524">
    <property type="term" value="F:ATP binding"/>
    <property type="evidence" value="ECO:0007669"/>
    <property type="project" value="UniProtKB-KW"/>
</dbReference>
<evidence type="ECO:0000256" key="9">
    <source>
        <dbReference type="ARBA" id="ARBA00022777"/>
    </source>
</evidence>
<dbReference type="CDD" id="cd06225">
    <property type="entry name" value="HAMP"/>
    <property type="match status" value="1"/>
</dbReference>
<dbReference type="PANTHER" id="PTHR45528">
    <property type="entry name" value="SENSOR HISTIDINE KINASE CPXA"/>
    <property type="match status" value="1"/>
</dbReference>
<keyword evidence="4" id="KW-1003">Cell membrane</keyword>
<dbReference type="PRINTS" id="PR00344">
    <property type="entry name" value="BCTRLSENSOR"/>
</dbReference>
<dbReference type="InterPro" id="IPR005467">
    <property type="entry name" value="His_kinase_dom"/>
</dbReference>
<dbReference type="InterPro" id="IPR004358">
    <property type="entry name" value="Sig_transdc_His_kin-like_C"/>
</dbReference>
<dbReference type="SUPFAM" id="SSF55874">
    <property type="entry name" value="ATPase domain of HSP90 chaperone/DNA topoisomerase II/histidine kinase"/>
    <property type="match status" value="1"/>
</dbReference>
<accession>A0AAW3W5M0</accession>
<dbReference type="InterPro" id="IPR003661">
    <property type="entry name" value="HisK_dim/P_dom"/>
</dbReference>
<dbReference type="InterPro" id="IPR036890">
    <property type="entry name" value="HATPase_C_sf"/>
</dbReference>
<dbReference type="SMART" id="SM00304">
    <property type="entry name" value="HAMP"/>
    <property type="match status" value="1"/>
</dbReference>
<dbReference type="GO" id="GO:0000155">
    <property type="term" value="F:phosphorelay sensor kinase activity"/>
    <property type="evidence" value="ECO:0007669"/>
    <property type="project" value="InterPro"/>
</dbReference>
<evidence type="ECO:0000256" key="10">
    <source>
        <dbReference type="ARBA" id="ARBA00022840"/>
    </source>
</evidence>
<dbReference type="InterPro" id="IPR036097">
    <property type="entry name" value="HisK_dim/P_sf"/>
</dbReference>
<dbReference type="Pfam" id="PF00512">
    <property type="entry name" value="HisKA"/>
    <property type="match status" value="1"/>
</dbReference>
<feature type="coiled-coil region" evidence="14">
    <location>
        <begin position="165"/>
        <end position="192"/>
    </location>
</feature>
<dbReference type="SUPFAM" id="SSF47384">
    <property type="entry name" value="Homodimeric domain of signal transducing histidine kinase"/>
    <property type="match status" value="1"/>
</dbReference>
<reference evidence="18" key="2">
    <citation type="journal article" date="2022" name="Nat. Biotechnol.">
        <title>Carbon-negative production of acetone and isopropanol by gas fermentation at industrial pilot scale.</title>
        <authorList>
            <person name="Liew F.E."/>
            <person name="Nogle R."/>
            <person name="Abdalla T."/>
            <person name="Rasor B.J."/>
            <person name="Canter C."/>
            <person name="Jensen R.O."/>
            <person name="Wang L."/>
            <person name="Strutz J."/>
            <person name="Chirania P."/>
            <person name="De Tissera S."/>
            <person name="Mueller A.P."/>
            <person name="Ruan Z."/>
            <person name="Gao A."/>
            <person name="Tran L."/>
            <person name="Engle N.L."/>
            <person name="Bromley J.C."/>
            <person name="Daniell J."/>
            <person name="Conrado R."/>
            <person name="Tschaplinski T.J."/>
            <person name="Giannone R.J."/>
            <person name="Hettich R.L."/>
            <person name="Karim A.S."/>
            <person name="Simpson S.D."/>
            <person name="Brown S.D."/>
            <person name="Leang C."/>
            <person name="Jewett M.C."/>
            <person name="Kopke M."/>
        </authorList>
    </citation>
    <scope>NUCLEOTIDE SEQUENCE</scope>
    <source>
        <strain evidence="18">DJ015</strain>
    </source>
</reference>
<evidence type="ECO:0000256" key="7">
    <source>
        <dbReference type="ARBA" id="ARBA00022692"/>
    </source>
</evidence>
<keyword evidence="14" id="KW-0175">Coiled coil</keyword>
<dbReference type="Gene3D" id="1.10.287.130">
    <property type="match status" value="1"/>
</dbReference>
<keyword evidence="9 18" id="KW-0418">Kinase</keyword>
<dbReference type="SMART" id="SM00388">
    <property type="entry name" value="HisKA"/>
    <property type="match status" value="1"/>
</dbReference>
<evidence type="ECO:0000256" key="8">
    <source>
        <dbReference type="ARBA" id="ARBA00022741"/>
    </source>
</evidence>
<dbReference type="CDD" id="cd00082">
    <property type="entry name" value="HisKA"/>
    <property type="match status" value="1"/>
</dbReference>
<evidence type="ECO:0000313" key="18">
    <source>
        <dbReference type="EMBL" id="MBC2474103.1"/>
    </source>
</evidence>
<evidence type="ECO:0000256" key="12">
    <source>
        <dbReference type="ARBA" id="ARBA00023012"/>
    </source>
</evidence>
<dbReference type="InterPro" id="IPR050398">
    <property type="entry name" value="HssS/ArlS-like"/>
</dbReference>
<keyword evidence="11 15" id="KW-1133">Transmembrane helix</keyword>
<name>A0AAW3W5M0_CLOBE</name>
<comment type="caution">
    <text evidence="18">The sequence shown here is derived from an EMBL/GenBank/DDBJ whole genome shotgun (WGS) entry which is preliminary data.</text>
</comment>
<evidence type="ECO:0000259" key="16">
    <source>
        <dbReference type="PROSITE" id="PS50109"/>
    </source>
</evidence>
<feature type="domain" description="Histidine kinase" evidence="16">
    <location>
        <begin position="192"/>
        <end position="411"/>
    </location>
</feature>
<evidence type="ECO:0000256" key="11">
    <source>
        <dbReference type="ARBA" id="ARBA00022989"/>
    </source>
</evidence>
<proteinExistence type="predicted"/>
<feature type="domain" description="HAMP" evidence="17">
    <location>
        <begin position="125"/>
        <end position="177"/>
    </location>
</feature>
<reference evidence="18" key="1">
    <citation type="submission" date="2020-04" db="EMBL/GenBank/DDBJ databases">
        <authorList>
            <person name="Brown S."/>
        </authorList>
    </citation>
    <scope>NUCLEOTIDE SEQUENCE</scope>
    <source>
        <strain evidence="18">DJ015</strain>
    </source>
</reference>
<evidence type="ECO:0000313" key="19">
    <source>
        <dbReference type="Proteomes" id="UP001194098"/>
    </source>
</evidence>
<dbReference type="PROSITE" id="PS50109">
    <property type="entry name" value="HIS_KIN"/>
    <property type="match status" value="1"/>
</dbReference>
<evidence type="ECO:0000256" key="2">
    <source>
        <dbReference type="ARBA" id="ARBA00004651"/>
    </source>
</evidence>
<dbReference type="Proteomes" id="UP001194098">
    <property type="component" value="Unassembled WGS sequence"/>
</dbReference>
<evidence type="ECO:0000256" key="1">
    <source>
        <dbReference type="ARBA" id="ARBA00000085"/>
    </source>
</evidence>
<protein>
    <recommendedName>
        <fullName evidence="3">histidine kinase</fullName>
        <ecNumber evidence="3">2.7.13.3</ecNumber>
    </recommendedName>
</protein>
<dbReference type="InterPro" id="IPR003594">
    <property type="entry name" value="HATPase_dom"/>
</dbReference>
<dbReference type="FunFam" id="3.30.565.10:FF:000006">
    <property type="entry name" value="Sensor histidine kinase WalK"/>
    <property type="match status" value="1"/>
</dbReference>
<dbReference type="SUPFAM" id="SSF158472">
    <property type="entry name" value="HAMP domain-like"/>
    <property type="match status" value="1"/>
</dbReference>
<dbReference type="PANTHER" id="PTHR45528:SF1">
    <property type="entry name" value="SENSOR HISTIDINE KINASE CPXA"/>
    <property type="match status" value="1"/>
</dbReference>
<dbReference type="PROSITE" id="PS50885">
    <property type="entry name" value="HAMP"/>
    <property type="match status" value="1"/>
</dbReference>
<dbReference type="FunFam" id="1.10.287.130:FF:000001">
    <property type="entry name" value="Two-component sensor histidine kinase"/>
    <property type="match status" value="1"/>
</dbReference>
<keyword evidence="13 15" id="KW-0472">Membrane</keyword>
<dbReference type="Gene3D" id="6.10.340.10">
    <property type="match status" value="1"/>
</dbReference>
<organism evidence="18 19">
    <name type="scientific">Clostridium beijerinckii</name>
    <name type="common">Clostridium MP</name>
    <dbReference type="NCBI Taxonomy" id="1520"/>
    <lineage>
        <taxon>Bacteria</taxon>
        <taxon>Bacillati</taxon>
        <taxon>Bacillota</taxon>
        <taxon>Clostridia</taxon>
        <taxon>Eubacteriales</taxon>
        <taxon>Clostridiaceae</taxon>
        <taxon>Clostridium</taxon>
    </lineage>
</organism>
<keyword evidence="6" id="KW-0808">Transferase</keyword>
<evidence type="ECO:0000256" key="3">
    <source>
        <dbReference type="ARBA" id="ARBA00012438"/>
    </source>
</evidence>
<dbReference type="CDD" id="cd00075">
    <property type="entry name" value="HATPase"/>
    <property type="match status" value="1"/>
</dbReference>
<comment type="subcellular location">
    <subcellularLocation>
        <location evidence="2">Cell membrane</location>
        <topology evidence="2">Multi-pass membrane protein</topology>
    </subcellularLocation>
</comment>
<gene>
    <name evidence="18" type="ORF">HGI39_05155</name>
</gene>